<dbReference type="PROSITE" id="PS51755">
    <property type="entry name" value="OMPR_PHOB"/>
    <property type="match status" value="1"/>
</dbReference>
<feature type="domain" description="OmpR/PhoB-type" evidence="4">
    <location>
        <begin position="65"/>
        <end position="170"/>
    </location>
</feature>
<feature type="transmembrane region" description="Helical" evidence="3">
    <location>
        <begin position="219"/>
        <end position="237"/>
    </location>
</feature>
<evidence type="ECO:0000256" key="1">
    <source>
        <dbReference type="ARBA" id="ARBA00023125"/>
    </source>
</evidence>
<keyword evidence="1 2" id="KW-0238">DNA-binding</keyword>
<accession>A0A2M9WEG4</accession>
<organism evidence="5 6">
    <name type="scientific">Pantoea rodasii</name>
    <dbReference type="NCBI Taxonomy" id="1076549"/>
    <lineage>
        <taxon>Bacteria</taxon>
        <taxon>Pseudomonadati</taxon>
        <taxon>Pseudomonadota</taxon>
        <taxon>Gammaproteobacteria</taxon>
        <taxon>Enterobacterales</taxon>
        <taxon>Erwiniaceae</taxon>
        <taxon>Pantoea</taxon>
    </lineage>
</organism>
<keyword evidence="3" id="KW-0812">Transmembrane</keyword>
<dbReference type="SUPFAM" id="SSF46894">
    <property type="entry name" value="C-terminal effector domain of the bipartite response regulators"/>
    <property type="match status" value="1"/>
</dbReference>
<evidence type="ECO:0000259" key="4">
    <source>
        <dbReference type="PROSITE" id="PS51755"/>
    </source>
</evidence>
<dbReference type="GO" id="GO:0000160">
    <property type="term" value="P:phosphorelay signal transduction system"/>
    <property type="evidence" value="ECO:0007669"/>
    <property type="project" value="InterPro"/>
</dbReference>
<dbReference type="Proteomes" id="UP000232062">
    <property type="component" value="Unassembled WGS sequence"/>
</dbReference>
<protein>
    <recommendedName>
        <fullName evidence="4">OmpR/PhoB-type domain-containing protein</fullName>
    </recommendedName>
</protein>
<keyword evidence="6" id="KW-1185">Reference proteome</keyword>
<evidence type="ECO:0000256" key="3">
    <source>
        <dbReference type="SAM" id="Phobius"/>
    </source>
</evidence>
<dbReference type="SMART" id="SM00862">
    <property type="entry name" value="Trans_reg_C"/>
    <property type="match status" value="1"/>
</dbReference>
<dbReference type="Pfam" id="PF00486">
    <property type="entry name" value="Trans_reg_C"/>
    <property type="match status" value="1"/>
</dbReference>
<dbReference type="AlphaFoldDB" id="A0A2M9WEG4"/>
<dbReference type="InterPro" id="IPR036388">
    <property type="entry name" value="WH-like_DNA-bd_sf"/>
</dbReference>
<dbReference type="Gene3D" id="1.10.10.10">
    <property type="entry name" value="Winged helix-like DNA-binding domain superfamily/Winged helix DNA-binding domain"/>
    <property type="match status" value="1"/>
</dbReference>
<dbReference type="GO" id="GO:0003677">
    <property type="term" value="F:DNA binding"/>
    <property type="evidence" value="ECO:0007669"/>
    <property type="project" value="UniProtKB-UniRule"/>
</dbReference>
<evidence type="ECO:0000256" key="2">
    <source>
        <dbReference type="PROSITE-ProRule" id="PRU01091"/>
    </source>
</evidence>
<dbReference type="GO" id="GO:0006355">
    <property type="term" value="P:regulation of DNA-templated transcription"/>
    <property type="evidence" value="ECO:0007669"/>
    <property type="project" value="InterPro"/>
</dbReference>
<keyword evidence="3" id="KW-1133">Transmembrane helix</keyword>
<dbReference type="CDD" id="cd00383">
    <property type="entry name" value="trans_reg_C"/>
    <property type="match status" value="1"/>
</dbReference>
<gene>
    <name evidence="5" type="ORF">PRCB_04300</name>
</gene>
<evidence type="ECO:0000313" key="5">
    <source>
        <dbReference type="EMBL" id="PJZ05953.1"/>
    </source>
</evidence>
<dbReference type="InterPro" id="IPR016032">
    <property type="entry name" value="Sig_transdc_resp-reg_C-effctor"/>
</dbReference>
<evidence type="ECO:0000313" key="6">
    <source>
        <dbReference type="Proteomes" id="UP000232062"/>
    </source>
</evidence>
<name>A0A2M9WEG4_9GAMM</name>
<reference evidence="5 6" key="1">
    <citation type="submission" date="2017-11" db="EMBL/GenBank/DDBJ databases">
        <title>The genome sequence of Pantoea rodasii DSM 26611.</title>
        <authorList>
            <person name="Gao J."/>
            <person name="Mao X."/>
            <person name="Sun J."/>
        </authorList>
    </citation>
    <scope>NUCLEOTIDE SEQUENCE [LARGE SCALE GENOMIC DNA]</scope>
    <source>
        <strain evidence="5 6">DSM 26611</strain>
    </source>
</reference>
<comment type="caution">
    <text evidence="5">The sequence shown here is derived from an EMBL/GenBank/DDBJ whole genome shotgun (WGS) entry which is preliminary data.</text>
</comment>
<dbReference type="InterPro" id="IPR001867">
    <property type="entry name" value="OmpR/PhoB-type_DNA-bd"/>
</dbReference>
<sequence>MRILFAYMRAFNTLTEMSLESHRYDYFYLINHDVNPVTRLLPARSLSSARPFVRPCYNQLNRERALMMRSGDLAEVTMIFFTDTGLIRLEDKEIILSRQSKICLMYLCEHEGNIVSKEALHDACWKKHGTVVSDNTVRQTLFRIRKSLASLDIEEDILETLGYMGYRLKPDCITLISDSQNYTLPEPHSPAIEERELSELSVPLAPASDLKNKSSKIRLILITLGISCLFFIAGALFRGQQFVHPLSYGQPIQLNGHTFLFSHYVENGNAESAARVNYWLNKMQIAITPHSKIYINADHGNSINFFVCDGELELATSTCQTFAVIGRNHP</sequence>
<proteinExistence type="predicted"/>
<dbReference type="STRING" id="1076549.HA45_26445"/>
<keyword evidence="3" id="KW-0472">Membrane</keyword>
<dbReference type="EMBL" id="PIQI01000011">
    <property type="protein sequence ID" value="PJZ05953.1"/>
    <property type="molecule type" value="Genomic_DNA"/>
</dbReference>
<feature type="DNA-binding region" description="OmpR/PhoB-type" evidence="2">
    <location>
        <begin position="65"/>
        <end position="170"/>
    </location>
</feature>